<gene>
    <name evidence="1" type="ORF">PsorP6_012767</name>
</gene>
<organism evidence="1 2">
    <name type="scientific">Peronosclerospora sorghi</name>
    <dbReference type="NCBI Taxonomy" id="230839"/>
    <lineage>
        <taxon>Eukaryota</taxon>
        <taxon>Sar</taxon>
        <taxon>Stramenopiles</taxon>
        <taxon>Oomycota</taxon>
        <taxon>Peronosporomycetes</taxon>
        <taxon>Peronosporales</taxon>
        <taxon>Peronosporaceae</taxon>
        <taxon>Peronosclerospora</taxon>
    </lineage>
</organism>
<reference evidence="1 2" key="1">
    <citation type="journal article" date="2022" name="bioRxiv">
        <title>The genome of the oomycete Peronosclerospora sorghi, a cosmopolitan pathogen of maize and sorghum, is inflated with dispersed pseudogenes.</title>
        <authorList>
            <person name="Fletcher K."/>
            <person name="Martin F."/>
            <person name="Isakeit T."/>
            <person name="Cavanaugh K."/>
            <person name="Magill C."/>
            <person name="Michelmore R."/>
        </authorList>
    </citation>
    <scope>NUCLEOTIDE SEQUENCE [LARGE SCALE GENOMIC DNA]</scope>
    <source>
        <strain evidence="1">P6</strain>
    </source>
</reference>
<protein>
    <submittedName>
        <fullName evidence="1">Uncharacterized protein</fullName>
    </submittedName>
</protein>
<dbReference type="EMBL" id="CM047592">
    <property type="protein sequence ID" value="KAI9918170.1"/>
    <property type="molecule type" value="Genomic_DNA"/>
</dbReference>
<dbReference type="Proteomes" id="UP001163321">
    <property type="component" value="Chromosome 13"/>
</dbReference>
<evidence type="ECO:0000313" key="2">
    <source>
        <dbReference type="Proteomes" id="UP001163321"/>
    </source>
</evidence>
<evidence type="ECO:0000313" key="1">
    <source>
        <dbReference type="EMBL" id="KAI9918170.1"/>
    </source>
</evidence>
<comment type="caution">
    <text evidence="1">The sequence shown here is derived from an EMBL/GenBank/DDBJ whole genome shotgun (WGS) entry which is preliminary data.</text>
</comment>
<keyword evidence="2" id="KW-1185">Reference proteome</keyword>
<accession>A0ACC0WJC6</accession>
<sequence>MKRILPTQGLQKQSQLRKDLAGPKGRAVAGQCREGRTKLAEGMRCWFHPFAIESSSPSSHYPIGKRTLSGKKWKLCTRHSIPPPVATMASSFGVATPDRHNTIDHLNQKFTMGSIAPSTLNVDDMLMGEILMSLKQGNLTSNTSGNVTPSALKLEHESATYRNKMTNLSVEVPLPSPVPVSPDGNSRADAFNLDIFNVVSPMAYPLPLGPPVPTSPQERAMTVTPRGGSKRFSPVVKLEDLRECFNMPIAAVARKFGICATLLKKICRRHGIQRWPHRQIRSLQKSIDMLRESLGVAKGTNKEYIAKKIAAFEYTLECIMRDPNTAAKGISTGRLASPATEEMVKRGNRVKSRKKTVSPMAQAALSDGDDDTRSSTVASRTSFQQDRTADDGAANAVTQRLSTRRASLPMSIQSILC</sequence>
<proteinExistence type="predicted"/>
<name>A0ACC0WJC6_9STRA</name>